<dbReference type="Pfam" id="PF16539">
    <property type="entry name" value="FlgT_M"/>
    <property type="match status" value="1"/>
</dbReference>
<keyword evidence="1" id="KW-0732">Signal</keyword>
<organism evidence="3 4">
    <name type="scientific">Undibacterium hunanense</name>
    <dbReference type="NCBI Taxonomy" id="2762292"/>
    <lineage>
        <taxon>Bacteria</taxon>
        <taxon>Pseudomonadati</taxon>
        <taxon>Pseudomonadota</taxon>
        <taxon>Betaproteobacteria</taxon>
        <taxon>Burkholderiales</taxon>
        <taxon>Oxalobacteraceae</taxon>
        <taxon>Undibacterium</taxon>
    </lineage>
</organism>
<keyword evidence="4" id="KW-1185">Reference proteome</keyword>
<evidence type="ECO:0000313" key="3">
    <source>
        <dbReference type="EMBL" id="MBC3916314.1"/>
    </source>
</evidence>
<evidence type="ECO:0000256" key="1">
    <source>
        <dbReference type="SAM" id="SignalP"/>
    </source>
</evidence>
<feature type="chain" id="PRO_5045716655" description="Flagellar assembly protein T middle domain-containing protein" evidence="1">
    <location>
        <begin position="30"/>
        <end position="207"/>
    </location>
</feature>
<sequence>MALSLSMANRIVLALSGVFFTAHSHAQMAGPGLPPSTAVVLTGFAVNKPIQLQDVDDIAQGFPREVARRLAQNTSWQIRTAPHLLSFDWQQDVPANKLLNQMGATYASRYVVAGEIRNAGTKIDTNLFGLTQKKTRAIEIELRIYDTQSGILLARQDFSRTVAGDVAIGREHVFGGAAFNSTQYGKLIGEVADQVASLVSTTIAAQH</sequence>
<dbReference type="Proteomes" id="UP000650424">
    <property type="component" value="Unassembled WGS sequence"/>
</dbReference>
<proteinExistence type="predicted"/>
<dbReference type="InterPro" id="IPR032386">
    <property type="entry name" value="FlgT_M"/>
</dbReference>
<comment type="caution">
    <text evidence="3">The sequence shown here is derived from an EMBL/GenBank/DDBJ whole genome shotgun (WGS) entry which is preliminary data.</text>
</comment>
<evidence type="ECO:0000259" key="2">
    <source>
        <dbReference type="Pfam" id="PF16539"/>
    </source>
</evidence>
<name>A0ABR6ZKI0_9BURK</name>
<gene>
    <name evidence="3" type="ORF">H8L32_02330</name>
</gene>
<dbReference type="Gene3D" id="3.40.50.10610">
    <property type="entry name" value="ABC-type transport auxiliary lipoprotein component"/>
    <property type="match status" value="1"/>
</dbReference>
<accession>A0ABR6ZKI0</accession>
<dbReference type="RefSeq" id="WP_186945540.1">
    <property type="nucleotide sequence ID" value="NZ_JACOGF010000001.1"/>
</dbReference>
<feature type="domain" description="Flagellar assembly protein T middle" evidence="2">
    <location>
        <begin position="38"/>
        <end position="166"/>
    </location>
</feature>
<dbReference type="EMBL" id="JACOGF010000001">
    <property type="protein sequence ID" value="MBC3916314.1"/>
    <property type="molecule type" value="Genomic_DNA"/>
</dbReference>
<evidence type="ECO:0000313" key="4">
    <source>
        <dbReference type="Proteomes" id="UP000650424"/>
    </source>
</evidence>
<reference evidence="3 4" key="1">
    <citation type="submission" date="2020-08" db="EMBL/GenBank/DDBJ databases">
        <title>Novel species isolated from subtropical streams in China.</title>
        <authorList>
            <person name="Lu H."/>
        </authorList>
    </citation>
    <scope>NUCLEOTIDE SEQUENCE [LARGE SCALE GENOMIC DNA]</scope>
    <source>
        <strain evidence="3 4">CY18W</strain>
    </source>
</reference>
<feature type="signal peptide" evidence="1">
    <location>
        <begin position="1"/>
        <end position="29"/>
    </location>
</feature>
<protein>
    <recommendedName>
        <fullName evidence="2">Flagellar assembly protein T middle domain-containing protein</fullName>
    </recommendedName>
</protein>